<dbReference type="Gene3D" id="2.40.160.160">
    <property type="entry name" value="Inverse autotransporter, beta-domain"/>
    <property type="match status" value="1"/>
</dbReference>
<protein>
    <recommendedName>
        <fullName evidence="2">Inverse autotransporter beta-domain domain-containing protein</fullName>
    </recommendedName>
</protein>
<feature type="domain" description="Inverse autotransporter beta-domain" evidence="2">
    <location>
        <begin position="175"/>
        <end position="394"/>
    </location>
</feature>
<evidence type="ECO:0000313" key="3">
    <source>
        <dbReference type="EMBL" id="PQL58322.1"/>
    </source>
</evidence>
<accession>A0ABX5C6W5</accession>
<sequence>MKISHKEGETMVSKKVIIKSLVCTALTCSFATCAIAADKDTGENVQSSWMDRTDIGIGFKGSQEDSYHDYAMPNKQMTDNNLTYDTRFHYRNHNSNHKVNTQYFIETLQPIKQYGKDGKSMVFVQGRLDGNGGEKISTSAYWNGPDAYGSLADVQQYYIDKGEVVKHDTLGLVGTAGVGYRRLSINEHAYVGANVFYDYAFKDKFSRVSAGLEYVAGLNTISVNVYRGLSEKKVGPYQFNTPLRQVPRAIDFHDSFSTPPDGIHTTPRYSYEHVLDGFDIRYTRDYKNARWLSSYVEGYHWKTKAPGEQPTEMFYIDQHKWQSIHGLKVGAKMNVTPHISVDLGIGKSNISSVEPYVSVMYTLGKSRYAYFGGKHSENVMTSARSKMFDKVKRSDMKVEYYWEQDLRDGPWDHL</sequence>
<dbReference type="InterPro" id="IPR038177">
    <property type="entry name" value="IAT_beta_sf"/>
</dbReference>
<comment type="caution">
    <text evidence="3">The sequence shown here is derived from an EMBL/GenBank/DDBJ whole genome shotgun (WGS) entry which is preliminary data.</text>
</comment>
<dbReference type="Pfam" id="PF11924">
    <property type="entry name" value="IAT_beta"/>
    <property type="match status" value="1"/>
</dbReference>
<evidence type="ECO:0000313" key="4">
    <source>
        <dbReference type="Proteomes" id="UP000238899"/>
    </source>
</evidence>
<gene>
    <name evidence="3" type="ORF">VCHSUH03_02430</name>
</gene>
<dbReference type="EMBL" id="PPDD01000004">
    <property type="protein sequence ID" value="PQL58322.1"/>
    <property type="molecule type" value="Genomic_DNA"/>
</dbReference>
<evidence type="ECO:0000256" key="1">
    <source>
        <dbReference type="SAM" id="SignalP"/>
    </source>
</evidence>
<evidence type="ECO:0000259" key="2">
    <source>
        <dbReference type="Pfam" id="PF11924"/>
    </source>
</evidence>
<feature type="signal peptide" evidence="1">
    <location>
        <begin position="1"/>
        <end position="36"/>
    </location>
</feature>
<proteinExistence type="predicted"/>
<organism evidence="3 4">
    <name type="scientific">Veillonella infantium</name>
    <dbReference type="NCBI Taxonomy" id="1911679"/>
    <lineage>
        <taxon>Bacteria</taxon>
        <taxon>Bacillati</taxon>
        <taxon>Bacillota</taxon>
        <taxon>Negativicutes</taxon>
        <taxon>Veillonellales</taxon>
        <taxon>Veillonellaceae</taxon>
        <taxon>Veillonella</taxon>
    </lineage>
</organism>
<dbReference type="InterPro" id="IPR024519">
    <property type="entry name" value="IAT_beta"/>
</dbReference>
<keyword evidence="4" id="KW-1185">Reference proteome</keyword>
<name>A0ABX5C6W5_9FIRM</name>
<feature type="chain" id="PRO_5045540363" description="Inverse autotransporter beta-domain domain-containing protein" evidence="1">
    <location>
        <begin position="37"/>
        <end position="414"/>
    </location>
</feature>
<keyword evidence="1" id="KW-0732">Signal</keyword>
<reference evidence="3 4" key="1">
    <citation type="journal article" date="2018" name="Int. J. Syst. Evol. Microbiol.">
        <title>Veillonella infantium sp. nov., an anaerobic, Gram-stain-negative coccus isolated from tongue biofilm of a Thai child.</title>
        <authorList>
            <person name="Mashima I."/>
            <person name="Liao Y.C."/>
            <person name="Miyakawa H."/>
            <person name="Theodorea C.F."/>
            <person name="Thawboon B."/>
            <person name="Thaweboon S."/>
            <person name="Scannapieco F.A."/>
            <person name="Nakazawa F."/>
        </authorList>
    </citation>
    <scope>NUCLEOTIDE SEQUENCE [LARGE SCALE GENOMIC DNA]</scope>
    <source>
        <strain evidence="3 4">T11011-4</strain>
    </source>
</reference>
<dbReference type="Proteomes" id="UP000238899">
    <property type="component" value="Unassembled WGS sequence"/>
</dbReference>